<dbReference type="AlphaFoldDB" id="A0A1F4U9E4"/>
<proteinExistence type="predicted"/>
<evidence type="ECO:0000313" key="2">
    <source>
        <dbReference type="Proteomes" id="UP000177025"/>
    </source>
</evidence>
<accession>A0A1F4U9E4</accession>
<reference evidence="1 2" key="1">
    <citation type="journal article" date="2016" name="Nat. Commun.">
        <title>Thousands of microbial genomes shed light on interconnected biogeochemical processes in an aquifer system.</title>
        <authorList>
            <person name="Anantharaman K."/>
            <person name="Brown C.T."/>
            <person name="Hug L.A."/>
            <person name="Sharon I."/>
            <person name="Castelle C.J."/>
            <person name="Probst A.J."/>
            <person name="Thomas B.C."/>
            <person name="Singh A."/>
            <person name="Wilkins M.J."/>
            <person name="Karaoz U."/>
            <person name="Brodie E.L."/>
            <person name="Williams K.H."/>
            <person name="Hubbard S.S."/>
            <person name="Banfield J.F."/>
        </authorList>
    </citation>
    <scope>NUCLEOTIDE SEQUENCE [LARGE SCALE GENOMIC DNA]</scope>
</reference>
<evidence type="ECO:0000313" key="1">
    <source>
        <dbReference type="EMBL" id="OGC41576.1"/>
    </source>
</evidence>
<name>A0A1F4U9E4_UNCW3</name>
<dbReference type="EMBL" id="MEUM01000102">
    <property type="protein sequence ID" value="OGC41576.1"/>
    <property type="molecule type" value="Genomic_DNA"/>
</dbReference>
<comment type="caution">
    <text evidence="1">The sequence shown here is derived from an EMBL/GenBank/DDBJ whole genome shotgun (WGS) entry which is preliminary data.</text>
</comment>
<evidence type="ECO:0008006" key="3">
    <source>
        <dbReference type="Google" id="ProtNLM"/>
    </source>
</evidence>
<protein>
    <recommendedName>
        <fullName evidence="3">Secretion system C-terminal sorting domain-containing protein</fullName>
    </recommendedName>
</protein>
<organism evidence="1 2">
    <name type="scientific">candidate division WOR-3 bacterium RBG_13_43_14</name>
    <dbReference type="NCBI Taxonomy" id="1802590"/>
    <lineage>
        <taxon>Bacteria</taxon>
        <taxon>Bacteria division WOR-3</taxon>
    </lineage>
</organism>
<dbReference type="Proteomes" id="UP000177025">
    <property type="component" value="Unassembled WGS sequence"/>
</dbReference>
<sequence length="326" mass="36443">MRVTPSCDSINSFAIFVHDSMQANPAVTFNGTNYIVTWNDRRFAINRIVAARVTPSGIVLDTSNCIGAVGVDEQSSDIAYDGVRCFAVWGRYTAPYGVDGRFVNSQAMPVDTVIRIGNTATYKYMNPKLATSGSRYLIVWNDMNMVTFDYSVYGQIMSAQGQLIGGPIVIAEEDTPEKTPHVMYDGYKFLVAWDDSGTIKGRFIDTLGQLMGSSFNISATSSWTKYVPWISASNINYLIAWEESRATKDIYANIDMVIGTNEFFDEKAPPSESKPEIYYSSLKDFTRDCVIYDVTGKIVNPRYAGPGIYFVKQEDEHSMRKIVLIK</sequence>
<gene>
    <name evidence="1" type="ORF">A2Y85_01215</name>
</gene>